<evidence type="ECO:0000313" key="2">
    <source>
        <dbReference type="EMBL" id="EFX81243.1"/>
    </source>
</evidence>
<keyword evidence="3" id="KW-1185">Reference proteome</keyword>
<dbReference type="AlphaFoldDB" id="E9GH66"/>
<organism evidence="2 3">
    <name type="scientific">Daphnia pulex</name>
    <name type="common">Water flea</name>
    <dbReference type="NCBI Taxonomy" id="6669"/>
    <lineage>
        <taxon>Eukaryota</taxon>
        <taxon>Metazoa</taxon>
        <taxon>Ecdysozoa</taxon>
        <taxon>Arthropoda</taxon>
        <taxon>Crustacea</taxon>
        <taxon>Branchiopoda</taxon>
        <taxon>Diplostraca</taxon>
        <taxon>Cladocera</taxon>
        <taxon>Anomopoda</taxon>
        <taxon>Daphniidae</taxon>
        <taxon>Daphnia</taxon>
    </lineage>
</organism>
<evidence type="ECO:0000256" key="1">
    <source>
        <dbReference type="SAM" id="MobiDB-lite"/>
    </source>
</evidence>
<name>E9GH66_DAPPU</name>
<sequence>MKVGQPIVQVLRRQSLNPTHLPNQLLISLPTKEGGVSKEIKQVGTGKEQLSPASFDEWRMKLDSSQDRGEKFKFKQR</sequence>
<dbReference type="Proteomes" id="UP000000305">
    <property type="component" value="Unassembled WGS sequence"/>
</dbReference>
<dbReference type="HOGENOM" id="CLU_198528_0_0_1"/>
<accession>E9GH66</accession>
<dbReference type="EMBL" id="GL732544">
    <property type="protein sequence ID" value="EFX81243.1"/>
    <property type="molecule type" value="Genomic_DNA"/>
</dbReference>
<gene>
    <name evidence="2" type="ORF">DAPPUDRAFT_317863</name>
</gene>
<evidence type="ECO:0000313" key="3">
    <source>
        <dbReference type="Proteomes" id="UP000000305"/>
    </source>
</evidence>
<reference evidence="2 3" key="1">
    <citation type="journal article" date="2011" name="Science">
        <title>The ecoresponsive genome of Daphnia pulex.</title>
        <authorList>
            <person name="Colbourne J.K."/>
            <person name="Pfrender M.E."/>
            <person name="Gilbert D."/>
            <person name="Thomas W.K."/>
            <person name="Tucker A."/>
            <person name="Oakley T.H."/>
            <person name="Tokishita S."/>
            <person name="Aerts A."/>
            <person name="Arnold G.J."/>
            <person name="Basu M.K."/>
            <person name="Bauer D.J."/>
            <person name="Caceres C.E."/>
            <person name="Carmel L."/>
            <person name="Casola C."/>
            <person name="Choi J.H."/>
            <person name="Detter J.C."/>
            <person name="Dong Q."/>
            <person name="Dusheyko S."/>
            <person name="Eads B.D."/>
            <person name="Frohlich T."/>
            <person name="Geiler-Samerotte K.A."/>
            <person name="Gerlach D."/>
            <person name="Hatcher P."/>
            <person name="Jogdeo S."/>
            <person name="Krijgsveld J."/>
            <person name="Kriventseva E.V."/>
            <person name="Kultz D."/>
            <person name="Laforsch C."/>
            <person name="Lindquist E."/>
            <person name="Lopez J."/>
            <person name="Manak J.R."/>
            <person name="Muller J."/>
            <person name="Pangilinan J."/>
            <person name="Patwardhan R.P."/>
            <person name="Pitluck S."/>
            <person name="Pritham E.J."/>
            <person name="Rechtsteiner A."/>
            <person name="Rho M."/>
            <person name="Rogozin I.B."/>
            <person name="Sakarya O."/>
            <person name="Salamov A."/>
            <person name="Schaack S."/>
            <person name="Shapiro H."/>
            <person name="Shiga Y."/>
            <person name="Skalitzky C."/>
            <person name="Smith Z."/>
            <person name="Souvorov A."/>
            <person name="Sung W."/>
            <person name="Tang Z."/>
            <person name="Tsuchiya D."/>
            <person name="Tu H."/>
            <person name="Vos H."/>
            <person name="Wang M."/>
            <person name="Wolf Y.I."/>
            <person name="Yamagata H."/>
            <person name="Yamada T."/>
            <person name="Ye Y."/>
            <person name="Shaw J.R."/>
            <person name="Andrews J."/>
            <person name="Crease T.J."/>
            <person name="Tang H."/>
            <person name="Lucas S.M."/>
            <person name="Robertson H.M."/>
            <person name="Bork P."/>
            <person name="Koonin E.V."/>
            <person name="Zdobnov E.M."/>
            <person name="Grigoriev I.V."/>
            <person name="Lynch M."/>
            <person name="Boore J.L."/>
        </authorList>
    </citation>
    <scope>NUCLEOTIDE SEQUENCE [LARGE SCALE GENOMIC DNA]</scope>
</reference>
<dbReference type="InParanoid" id="E9GH66"/>
<dbReference type="KEGG" id="dpx:DAPPUDRAFT_317863"/>
<feature type="region of interest" description="Disordered" evidence="1">
    <location>
        <begin position="40"/>
        <end position="77"/>
    </location>
</feature>
<feature type="compositionally biased region" description="Basic and acidic residues" evidence="1">
    <location>
        <begin position="56"/>
        <end position="77"/>
    </location>
</feature>
<protein>
    <submittedName>
        <fullName evidence="2">Uncharacterized protein</fullName>
    </submittedName>
</protein>
<proteinExistence type="predicted"/>
<dbReference type="PhylomeDB" id="E9GH66"/>